<dbReference type="OrthoDB" id="10250600at2759"/>
<evidence type="ECO:0000313" key="1">
    <source>
        <dbReference type="EMBL" id="KAG6790430.1"/>
    </source>
</evidence>
<gene>
    <name evidence="1" type="ORF">POTOM_006583</name>
</gene>
<proteinExistence type="predicted"/>
<dbReference type="GO" id="GO:0043248">
    <property type="term" value="P:proteasome assembly"/>
    <property type="evidence" value="ECO:0007669"/>
    <property type="project" value="InterPro"/>
</dbReference>
<organism evidence="1 2">
    <name type="scientific">Populus tomentosa</name>
    <name type="common">Chinese white poplar</name>
    <dbReference type="NCBI Taxonomy" id="118781"/>
    <lineage>
        <taxon>Eukaryota</taxon>
        <taxon>Viridiplantae</taxon>
        <taxon>Streptophyta</taxon>
        <taxon>Embryophyta</taxon>
        <taxon>Tracheophyta</taxon>
        <taxon>Spermatophyta</taxon>
        <taxon>Magnoliopsida</taxon>
        <taxon>eudicotyledons</taxon>
        <taxon>Gunneridae</taxon>
        <taxon>Pentapetalae</taxon>
        <taxon>rosids</taxon>
        <taxon>fabids</taxon>
        <taxon>Malpighiales</taxon>
        <taxon>Salicaceae</taxon>
        <taxon>Saliceae</taxon>
        <taxon>Populus</taxon>
    </lineage>
</organism>
<sequence>MDGEEFSLEDPSQLLQSASDFANYPGVPNDVATKEFLDRFPLPVIINALQTKSEVPGLEATLVACLERIFKTKYGASLIPLYMPFVQVGLTADSQLVRCLACKTLSCLLENIDETISAAQLIIDNGVYPLLLDCVINGNEQVATASIEAIEKLAGSQKGMEIVFPANNSDDMHLGNLSARCSSLGRVRVLSLIVKLFSVSRDVASAVYNSNLLSLLEAKIRNTDDTLVSLSVFELFYELAEVKHATEFLSKTTLVQLLSSTISNMSKEAILRSRAMMISGRLLSNDNIYMFIDESSKTYPEVLELIDFHKDIYLKKLHFSSPIVLHFISVHIECNWSINKASCILHNYLGVKTIISAIDGRLRLESEDLNECESALEALGQIGSSNQGATLLLTISPPAARHVIDAAFDKHARGKQLASLHSLANISGETRSDSNIILNGDAEESLRLLIYKAASKSSKLTPSGLFLSVLQQDSEVRLAAYRVLTGLVARPWCLMEICSKQEIINIVTGPKTETTKIGMEARYKCCVAIHRAFMSSSKLTGNPALAPIAAKLQEAVSRGPYLADKIYREAQPMVVTAERF</sequence>
<dbReference type="GO" id="GO:0005829">
    <property type="term" value="C:cytosol"/>
    <property type="evidence" value="ECO:0007669"/>
    <property type="project" value="TreeGrafter"/>
</dbReference>
<name>A0A8X8DEY4_POPTO</name>
<evidence type="ECO:0008006" key="3">
    <source>
        <dbReference type="Google" id="ProtNLM"/>
    </source>
</evidence>
<dbReference type="AlphaFoldDB" id="A0A8X8DEY4"/>
<dbReference type="PANTHER" id="PTHR13554">
    <property type="entry name" value="26S PROTEASOME NON-ATPASE REGULATORY SUBUNIT 5-RELATED"/>
    <property type="match status" value="1"/>
</dbReference>
<dbReference type="EMBL" id="JAAWWB010000002">
    <property type="protein sequence ID" value="KAG6790430.1"/>
    <property type="molecule type" value="Genomic_DNA"/>
</dbReference>
<dbReference type="Proteomes" id="UP000886885">
    <property type="component" value="Chromosome 1D"/>
</dbReference>
<accession>A0A8X8DEY4</accession>
<evidence type="ECO:0000313" key="2">
    <source>
        <dbReference type="Proteomes" id="UP000886885"/>
    </source>
</evidence>
<dbReference type="InterPro" id="IPR019538">
    <property type="entry name" value="PSMD5"/>
</dbReference>
<dbReference type="PANTHER" id="PTHR13554:SF10">
    <property type="entry name" value="26S PROTEASOME NON-ATPASE REGULATORY SUBUNIT 5"/>
    <property type="match status" value="1"/>
</dbReference>
<dbReference type="Pfam" id="PF10508">
    <property type="entry name" value="Proteasom_PSMB"/>
    <property type="match status" value="1"/>
</dbReference>
<reference evidence="1" key="1">
    <citation type="journal article" date="2020" name="bioRxiv">
        <title>Hybrid origin of Populus tomentosa Carr. identified through genome sequencing and phylogenomic analysis.</title>
        <authorList>
            <person name="An X."/>
            <person name="Gao K."/>
            <person name="Chen Z."/>
            <person name="Li J."/>
            <person name="Yang X."/>
            <person name="Yang X."/>
            <person name="Zhou J."/>
            <person name="Guo T."/>
            <person name="Zhao T."/>
            <person name="Huang S."/>
            <person name="Miao D."/>
            <person name="Khan W.U."/>
            <person name="Rao P."/>
            <person name="Ye M."/>
            <person name="Lei B."/>
            <person name="Liao W."/>
            <person name="Wang J."/>
            <person name="Ji L."/>
            <person name="Li Y."/>
            <person name="Guo B."/>
            <person name="Mustafa N.S."/>
            <person name="Li S."/>
            <person name="Yun Q."/>
            <person name="Keller S.R."/>
            <person name="Mao J."/>
            <person name="Zhang R."/>
            <person name="Strauss S.H."/>
        </authorList>
    </citation>
    <scope>NUCLEOTIDE SEQUENCE</scope>
    <source>
        <strain evidence="1">GM15</strain>
        <tissue evidence="1">Leaf</tissue>
    </source>
</reference>
<keyword evidence="2" id="KW-1185">Reference proteome</keyword>
<comment type="caution">
    <text evidence="1">The sequence shown here is derived from an EMBL/GenBank/DDBJ whole genome shotgun (WGS) entry which is preliminary data.</text>
</comment>
<protein>
    <recommendedName>
        <fullName evidence="3">ARM repeat superfamily protein</fullName>
    </recommendedName>
</protein>